<dbReference type="InterPro" id="IPR054505">
    <property type="entry name" value="Myb_DNA-bind_8"/>
</dbReference>
<feature type="region of interest" description="Disordered" evidence="1">
    <location>
        <begin position="56"/>
        <end position="130"/>
    </location>
</feature>
<comment type="caution">
    <text evidence="3">The sequence shown here is derived from an EMBL/GenBank/DDBJ whole genome shotgun (WGS) entry which is preliminary data.</text>
</comment>
<feature type="domain" description="Myb-like DNA-binding" evidence="2">
    <location>
        <begin position="8"/>
        <end position="56"/>
    </location>
</feature>
<gene>
    <name evidence="3" type="ORF">MFIFM68171_03266</name>
</gene>
<keyword evidence="4" id="KW-1185">Reference proteome</keyword>
<name>A0ABQ0G5L0_9PEZI</name>
<evidence type="ECO:0000313" key="4">
    <source>
        <dbReference type="Proteomes" id="UP001628179"/>
    </source>
</evidence>
<proteinExistence type="predicted"/>
<evidence type="ECO:0000256" key="1">
    <source>
        <dbReference type="SAM" id="MobiDB-lite"/>
    </source>
</evidence>
<feature type="region of interest" description="Disordered" evidence="1">
    <location>
        <begin position="142"/>
        <end position="165"/>
    </location>
</feature>
<protein>
    <recommendedName>
        <fullName evidence="2">Myb-like DNA-binding domain-containing protein</fullName>
    </recommendedName>
</protein>
<dbReference type="RefSeq" id="XP_070914788.1">
    <property type="nucleotide sequence ID" value="XM_071058687.1"/>
</dbReference>
<dbReference type="GeneID" id="98174010"/>
<organism evidence="3 4">
    <name type="scientific">Madurella fahalii</name>
    <dbReference type="NCBI Taxonomy" id="1157608"/>
    <lineage>
        <taxon>Eukaryota</taxon>
        <taxon>Fungi</taxon>
        <taxon>Dikarya</taxon>
        <taxon>Ascomycota</taxon>
        <taxon>Pezizomycotina</taxon>
        <taxon>Sordariomycetes</taxon>
        <taxon>Sordariomycetidae</taxon>
        <taxon>Sordariales</taxon>
        <taxon>Sordariales incertae sedis</taxon>
        <taxon>Madurella</taxon>
    </lineage>
</organism>
<feature type="region of interest" description="Disordered" evidence="1">
    <location>
        <begin position="232"/>
        <end position="270"/>
    </location>
</feature>
<evidence type="ECO:0000313" key="3">
    <source>
        <dbReference type="EMBL" id="GAB1313056.1"/>
    </source>
</evidence>
<sequence length="401" mass="43184">MSNNDNTMARFLFAILQQKCLKDIDWNKVARNPILSQEITNGHAARMRYSRFRAAMLGLEPQRRNRTNPSKSRVSKRKRDDGPKPKKEENGGNSDAVKTEDATNSTAAVKSERRSITQQSPTSSQPSMMPTAVVKSEAGLTHPSYTRGHQRHHPSVLSVPSPKTKQETIPTAAAIITPTTPMPEPYPFGIATAAPTTTSTAASAPVPFTDIHSNHPTQMRLLTPSSDSDILQGSAHNHNPNHNHSFIPPSPVQTGTDLLHHHHSPAASAPSPYDFTSYDAAASPWHSQHHHAHQYHGYHSPASVYSAGFVNASAAATTTGAGAAGGAYTLDTGYGAFCGEHHPHHLSEGEGLGSVHPGSIFRERELEMGMGIGMGMDGAAAARETEGQGMNLKHEWEAGEY</sequence>
<reference evidence="3 4" key="1">
    <citation type="submission" date="2024-09" db="EMBL/GenBank/DDBJ databases">
        <title>Itraconazole resistance in Madurella fahalii resulting from another homologue of gene encoding cytochrome P450 14-alpha sterol demethylase (CYP51).</title>
        <authorList>
            <person name="Yoshioka I."/>
            <person name="Fahal A.H."/>
            <person name="Kaneko S."/>
            <person name="Yaguchi T."/>
        </authorList>
    </citation>
    <scope>NUCLEOTIDE SEQUENCE [LARGE SCALE GENOMIC DNA]</scope>
    <source>
        <strain evidence="3 4">IFM 68171</strain>
    </source>
</reference>
<accession>A0ABQ0G5L0</accession>
<feature type="compositionally biased region" description="Basic and acidic residues" evidence="1">
    <location>
        <begin position="78"/>
        <end position="90"/>
    </location>
</feature>
<feature type="compositionally biased region" description="Low complexity" evidence="1">
    <location>
        <begin position="236"/>
        <end position="247"/>
    </location>
</feature>
<feature type="compositionally biased region" description="Low complexity" evidence="1">
    <location>
        <begin position="117"/>
        <end position="130"/>
    </location>
</feature>
<dbReference type="Proteomes" id="UP001628179">
    <property type="component" value="Unassembled WGS sequence"/>
</dbReference>
<dbReference type="Pfam" id="PF22980">
    <property type="entry name" value="Myb_DNA-bind_8"/>
    <property type="match status" value="1"/>
</dbReference>
<dbReference type="EMBL" id="BAAFSV010000002">
    <property type="protein sequence ID" value="GAB1313056.1"/>
    <property type="molecule type" value="Genomic_DNA"/>
</dbReference>
<evidence type="ECO:0000259" key="2">
    <source>
        <dbReference type="Pfam" id="PF22980"/>
    </source>
</evidence>